<feature type="transmembrane region" description="Helical" evidence="2">
    <location>
        <begin position="6"/>
        <end position="22"/>
    </location>
</feature>
<evidence type="ECO:0000256" key="1">
    <source>
        <dbReference type="SAM" id="MobiDB-lite"/>
    </source>
</evidence>
<gene>
    <name evidence="3" type="ORF">MFLAVUS_003257</name>
</gene>
<keyword evidence="2" id="KW-0812">Transmembrane</keyword>
<feature type="transmembrane region" description="Helical" evidence="2">
    <location>
        <begin position="214"/>
        <end position="238"/>
    </location>
</feature>
<dbReference type="EMBL" id="BAABUK010000006">
    <property type="protein sequence ID" value="GAA5809842.1"/>
    <property type="molecule type" value="Genomic_DNA"/>
</dbReference>
<name>A0ABP9YSP2_9FUNG</name>
<feature type="region of interest" description="Disordered" evidence="1">
    <location>
        <begin position="277"/>
        <end position="296"/>
    </location>
</feature>
<feature type="transmembrane region" description="Helical" evidence="2">
    <location>
        <begin position="250"/>
        <end position="270"/>
    </location>
</feature>
<keyword evidence="2" id="KW-1133">Transmembrane helix</keyword>
<reference evidence="3 4" key="1">
    <citation type="submission" date="2024-04" db="EMBL/GenBank/DDBJ databases">
        <title>genome sequences of Mucor flavus KT1a and Helicostylum pulchrum KT1b strains isolated from the surface of a dry-aged beef.</title>
        <authorList>
            <person name="Toyotome T."/>
            <person name="Hosono M."/>
            <person name="Torimaru M."/>
            <person name="Fukuda K."/>
            <person name="Mikami N."/>
        </authorList>
    </citation>
    <scope>NUCLEOTIDE SEQUENCE [LARGE SCALE GENOMIC DNA]</scope>
    <source>
        <strain evidence="3 4">KT1a</strain>
    </source>
</reference>
<dbReference type="Proteomes" id="UP001473302">
    <property type="component" value="Unassembled WGS sequence"/>
</dbReference>
<feature type="transmembrane region" description="Helical" evidence="2">
    <location>
        <begin position="42"/>
        <end position="64"/>
    </location>
</feature>
<keyword evidence="4" id="KW-1185">Reference proteome</keyword>
<evidence type="ECO:0000256" key="2">
    <source>
        <dbReference type="SAM" id="Phobius"/>
    </source>
</evidence>
<accession>A0ABP9YSP2</accession>
<evidence type="ECO:0008006" key="5">
    <source>
        <dbReference type="Google" id="ProtNLM"/>
    </source>
</evidence>
<organism evidence="3 4">
    <name type="scientific">Mucor flavus</name>
    <dbReference type="NCBI Taxonomy" id="439312"/>
    <lineage>
        <taxon>Eukaryota</taxon>
        <taxon>Fungi</taxon>
        <taxon>Fungi incertae sedis</taxon>
        <taxon>Mucoromycota</taxon>
        <taxon>Mucoromycotina</taxon>
        <taxon>Mucoromycetes</taxon>
        <taxon>Mucorales</taxon>
        <taxon>Mucorineae</taxon>
        <taxon>Mucoraceae</taxon>
        <taxon>Mucor</taxon>
    </lineage>
</organism>
<comment type="caution">
    <text evidence="3">The sequence shown here is derived from an EMBL/GenBank/DDBJ whole genome shotgun (WGS) entry which is preliminary data.</text>
</comment>
<protein>
    <recommendedName>
        <fullName evidence="5">Gustatory receptor</fullName>
    </recommendedName>
</protein>
<proteinExistence type="predicted"/>
<keyword evidence="2" id="KW-0472">Membrane</keyword>
<feature type="region of interest" description="Disordered" evidence="1">
    <location>
        <begin position="410"/>
        <end position="430"/>
    </location>
</feature>
<evidence type="ECO:0000313" key="3">
    <source>
        <dbReference type="EMBL" id="GAA5809842.1"/>
    </source>
</evidence>
<evidence type="ECO:0000313" key="4">
    <source>
        <dbReference type="Proteomes" id="UP001473302"/>
    </source>
</evidence>
<sequence>MTHLRCAIEVYIGLFILVRVYLNDKFQCLHPKKVIKGELRSVITILFFMMLLMQMSWDFISTWIKYEENFYILPNGKIINKPFAAWTEQHQRIAQAIDYVECVNLSMQVSVFFLLQCFWNYLSNAVAKKSFMSSWEFKALGSSAIFPILQWYFRHDPSLRETAPQLAYSIEMLFTSVLGLRSNVRFKRLLKMSRNLKNGSIIIEKLEYFKDMNIYLTVVLFSYGISLATLCIDGLTTAKVVNQSKFASDFLIANCNAAAILMWLVSISIFHPRRSTEDIDTSSKDSNGMRRTKTSHGTDLEISDKYNNGSFSDAKIVVNGQRLSQRMTNFVESKNASRYDQESKNATRAGTFLRPMDPVEVDYTSQTTRSFTPTHQFTQSSEKNSFSKSIAVEDPYTNTSINFTMVDPKSPNAAQFQSKRDSFDSRPTSPYEYPMQTMSVGISNQDDFRFDPLLEESSFDYLGNSRTRTPTGGRI</sequence>